<proteinExistence type="predicted"/>
<dbReference type="InterPro" id="IPR040378">
    <property type="entry name" value="BASL"/>
</dbReference>
<feature type="region of interest" description="Disordered" evidence="1">
    <location>
        <begin position="479"/>
        <end position="515"/>
    </location>
</feature>
<reference evidence="2" key="2">
    <citation type="submission" date="2019-07" db="EMBL/GenBank/DDBJ databases">
        <authorList>
            <person name="Yang Y."/>
            <person name="Bocs S."/>
            <person name="Baudouin L."/>
        </authorList>
    </citation>
    <scope>NUCLEOTIDE SEQUENCE</scope>
    <source>
        <tissue evidence="2">Spear leaf of Hainan Tall coconut</tissue>
    </source>
</reference>
<dbReference type="AlphaFoldDB" id="A0A8K0IQK4"/>
<dbReference type="Proteomes" id="UP000797356">
    <property type="component" value="Chromosome 11"/>
</dbReference>
<keyword evidence="3" id="KW-1185">Reference proteome</keyword>
<feature type="region of interest" description="Disordered" evidence="1">
    <location>
        <begin position="448"/>
        <end position="467"/>
    </location>
</feature>
<feature type="region of interest" description="Disordered" evidence="1">
    <location>
        <begin position="377"/>
        <end position="396"/>
    </location>
</feature>
<comment type="caution">
    <text evidence="2">The sequence shown here is derived from an EMBL/GenBank/DDBJ whole genome shotgun (WGS) entry which is preliminary data.</text>
</comment>
<dbReference type="GO" id="GO:0009786">
    <property type="term" value="P:regulation of asymmetric cell division"/>
    <property type="evidence" value="ECO:0007669"/>
    <property type="project" value="InterPro"/>
</dbReference>
<dbReference type="EMBL" id="CM017882">
    <property type="protein sequence ID" value="KAG1363749.1"/>
    <property type="molecule type" value="Genomic_DNA"/>
</dbReference>
<reference evidence="2" key="1">
    <citation type="journal article" date="2017" name="Gigascience">
        <title>The genome draft of coconut (Cocos nucifera).</title>
        <authorList>
            <person name="Xiao Y."/>
            <person name="Xu P."/>
            <person name="Fan H."/>
            <person name="Baudouin L."/>
            <person name="Xia W."/>
            <person name="Bocs S."/>
            <person name="Xu J."/>
            <person name="Li Q."/>
            <person name="Guo A."/>
            <person name="Zhou L."/>
            <person name="Li J."/>
            <person name="Wu Y."/>
            <person name="Ma Z."/>
            <person name="Armero A."/>
            <person name="Issali A.E."/>
            <person name="Liu N."/>
            <person name="Peng M."/>
            <person name="Yang Y."/>
        </authorList>
    </citation>
    <scope>NUCLEOTIDE SEQUENCE</scope>
    <source>
        <tissue evidence="2">Spear leaf of Hainan Tall coconut</tissue>
    </source>
</reference>
<dbReference type="PANTHER" id="PTHR33914">
    <property type="entry name" value="18S PRE-RIBOSOMAL ASSEMBLY PROTEIN GAR2-LIKE PROTEIN"/>
    <property type="match status" value="1"/>
</dbReference>
<feature type="compositionally biased region" description="Basic and acidic residues" evidence="1">
    <location>
        <begin position="484"/>
        <end position="501"/>
    </location>
</feature>
<evidence type="ECO:0000313" key="2">
    <source>
        <dbReference type="EMBL" id="KAG1363749.1"/>
    </source>
</evidence>
<evidence type="ECO:0000256" key="1">
    <source>
        <dbReference type="SAM" id="MobiDB-lite"/>
    </source>
</evidence>
<dbReference type="OrthoDB" id="1911032at2759"/>
<evidence type="ECO:0000313" key="3">
    <source>
        <dbReference type="Proteomes" id="UP000797356"/>
    </source>
</evidence>
<name>A0A8K0IQK4_COCNU</name>
<protein>
    <submittedName>
        <fullName evidence="2">Uncharacterized protein</fullName>
    </submittedName>
</protein>
<organism evidence="2 3">
    <name type="scientific">Cocos nucifera</name>
    <name type="common">Coconut palm</name>
    <dbReference type="NCBI Taxonomy" id="13894"/>
    <lineage>
        <taxon>Eukaryota</taxon>
        <taxon>Viridiplantae</taxon>
        <taxon>Streptophyta</taxon>
        <taxon>Embryophyta</taxon>
        <taxon>Tracheophyta</taxon>
        <taxon>Spermatophyta</taxon>
        <taxon>Magnoliopsida</taxon>
        <taxon>Liliopsida</taxon>
        <taxon>Arecaceae</taxon>
        <taxon>Arecoideae</taxon>
        <taxon>Cocoseae</taxon>
        <taxon>Attaleinae</taxon>
        <taxon>Cocos</taxon>
    </lineage>
</organism>
<accession>A0A8K0IQK4</accession>
<feature type="region of interest" description="Disordered" evidence="1">
    <location>
        <begin position="336"/>
        <end position="356"/>
    </location>
</feature>
<dbReference type="PANTHER" id="PTHR33914:SF2">
    <property type="entry name" value="OS02G0582100 PROTEIN"/>
    <property type="match status" value="1"/>
</dbReference>
<gene>
    <name evidence="2" type="ORF">COCNU_11G005760</name>
</gene>
<feature type="compositionally biased region" description="Polar residues" evidence="1">
    <location>
        <begin position="455"/>
        <end position="464"/>
    </location>
</feature>
<sequence length="647" mass="71725">MGCPQDGESPYLHCSVHDFVFKIIRHNDNYLMIDMLDVENKAVWEGEDELMSSIQKKGCEYIDPSKQSYTGIKESINGKKNNDRCMEAPFTFPADEIKLGQNETEFCTDKTVTEIQPLDMIYKDGACHNIKDICVDEGMCSLEKILVENDESDQRFPSSFDDTVESGNDALSKEMTDDNMTSVHDSKSTSYEHLISVEKNEMEHLSGSLSKVGAKFDTTNPFISDISDENISLKQCFPLYEFETDSQQVEPTNFDCSNDHKDYSESLSKVGGKFHATNPFLSDISDETINFKQFLSLQELETDSLQVEPTNFNCSNEQLADHQKIYQGTLEEEYSTTSVVPSDARQSTQSNGSKDNASICLSQGTLEDGYLTAASSLSDVRESEQSSGIKESPAKCSSEDTLEEGCSVVTSALYDDCESEESSGIKKKPPEGLSQGLLKDVCSQEMAVPSDIKESNQSSWTVGNPANAEVESGVSGLASIGGQESKEKIDRQRDGQPKNDPETEETVSENATASARSSLVHNYHLDADFSEPVYMSGPIASSGHIPYSGSISLRSDSSTTSTRSFAFPILQSEWNSSPVKMAKADRRHLRKQRGWWFCCLKSGWMGDPPDGPNTYVHVLVKFSSVDVYPEFHPREVSSYDNLQVVFP</sequence>